<sequence length="48" mass="5331">METTKTLRKYVTPSIGVLDIRIERGFGDSFPGGTVEPMSYNDATNDSY</sequence>
<reference evidence="1" key="1">
    <citation type="submission" date="2007-10" db="EMBL/GenBank/DDBJ databases">
        <authorList>
            <person name="Fulton L."/>
            <person name="Clifton S."/>
            <person name="Fulton B."/>
            <person name="Xu J."/>
            <person name="Minx P."/>
            <person name="Pepin K.H."/>
            <person name="Johnson M."/>
            <person name="Thiruvilangam P."/>
            <person name="Bhonagiri V."/>
            <person name="Nash W.E."/>
            <person name="Mardis E.R."/>
            <person name="Wilson R.K."/>
        </authorList>
    </citation>
    <scope>NUCLEOTIDE SEQUENCE [LARGE SCALE GENOMIC DNA]</scope>
    <source>
        <strain evidence="1">DSM 17216</strain>
    </source>
</reference>
<accession>B0MWC2</accession>
<gene>
    <name evidence="1" type="ORF">ALIPUT_01429</name>
</gene>
<dbReference type="GeneID" id="73804421"/>
<proteinExistence type="predicted"/>
<evidence type="ECO:0000313" key="1">
    <source>
        <dbReference type="EMBL" id="EDS03602.1"/>
    </source>
</evidence>
<dbReference type="Proteomes" id="UP000005819">
    <property type="component" value="Unassembled WGS sequence"/>
</dbReference>
<protein>
    <submittedName>
        <fullName evidence="1">Uncharacterized protein</fullName>
    </submittedName>
</protein>
<organism evidence="1 2">
    <name type="scientific">Alistipes putredinis DSM 17216</name>
    <dbReference type="NCBI Taxonomy" id="445970"/>
    <lineage>
        <taxon>Bacteria</taxon>
        <taxon>Pseudomonadati</taxon>
        <taxon>Bacteroidota</taxon>
        <taxon>Bacteroidia</taxon>
        <taxon>Bacteroidales</taxon>
        <taxon>Rikenellaceae</taxon>
        <taxon>Alistipes</taxon>
    </lineage>
</organism>
<name>B0MWC2_9BACT</name>
<dbReference type="RefSeq" id="WP_004330241.1">
    <property type="nucleotide sequence ID" value="NZ_DS499581.1"/>
</dbReference>
<dbReference type="HOGENOM" id="CLU_3148699_0_0_10"/>
<evidence type="ECO:0000313" key="2">
    <source>
        <dbReference type="Proteomes" id="UP000005819"/>
    </source>
</evidence>
<dbReference type="AlphaFoldDB" id="B0MWC2"/>
<dbReference type="EMBL" id="ABFK02000018">
    <property type="protein sequence ID" value="EDS03602.1"/>
    <property type="molecule type" value="Genomic_DNA"/>
</dbReference>
<reference evidence="1" key="2">
    <citation type="submission" date="2013-09" db="EMBL/GenBank/DDBJ databases">
        <title>Draft genome sequence of Alistipes putredinis (DSM 17216).</title>
        <authorList>
            <person name="Sudarsanam P."/>
            <person name="Ley R."/>
            <person name="Guruge J."/>
            <person name="Turnbaugh P.J."/>
            <person name="Mahowald M."/>
            <person name="Liep D."/>
            <person name="Gordon J."/>
        </authorList>
    </citation>
    <scope>NUCLEOTIDE SEQUENCE</scope>
    <source>
        <strain evidence="1">DSM 17216</strain>
    </source>
</reference>
<keyword evidence="2" id="KW-1185">Reference proteome</keyword>
<comment type="caution">
    <text evidence="1">The sequence shown here is derived from an EMBL/GenBank/DDBJ whole genome shotgun (WGS) entry which is preliminary data.</text>
</comment>